<evidence type="ECO:0000313" key="2">
    <source>
        <dbReference type="EMBL" id="QHU26178.1"/>
    </source>
</evidence>
<sequence length="376" mass="42328">MIVHRAPLQTDTFDPSHVDEDTRPRTRCGYLVPDAFQAYNVALSEAGSAASAKAIHFAADIICSGGLDIWIRSVYTYCVKRIGLGNPRIFVYIRDAFKRLDAKSLALPQEAFFKDATVHAAVGETVLLLQLCAKRPNIQWPKVDDATKAPGWLRGIASSPETRATRTIWSSDGDSTPLYLVSNEICKAVQDGSTERALFWVRWSYEEDARIRKETKGPGLTRKERLLVGSPAQRTDVGLYFVALLIEIYKELADKQLVRMHEEVTELARLWKSGEKRMATALKKDILALMISICCEVPRWKVPAAPPLTQDPVRLSRAVTQVPYFFQEVLEYKALSVSDQLKPKMMQSPKKKKVKEVVVDDRMAAYEAAMDAYMNK</sequence>
<evidence type="ECO:0000256" key="1">
    <source>
        <dbReference type="SAM" id="MobiDB-lite"/>
    </source>
</evidence>
<dbReference type="AlphaFoldDB" id="A0A6C0L940"/>
<reference evidence="2" key="1">
    <citation type="journal article" date="2020" name="Nature">
        <title>Giant virus diversity and host interactions through global metagenomics.</title>
        <authorList>
            <person name="Schulz F."/>
            <person name="Roux S."/>
            <person name="Paez-Espino D."/>
            <person name="Jungbluth S."/>
            <person name="Walsh D.A."/>
            <person name="Denef V.J."/>
            <person name="McMahon K.D."/>
            <person name="Konstantinidis K.T."/>
            <person name="Eloe-Fadrosh E.A."/>
            <person name="Kyrpides N.C."/>
            <person name="Woyke T."/>
        </authorList>
    </citation>
    <scope>NUCLEOTIDE SEQUENCE</scope>
    <source>
        <strain evidence="2">GVMAG-M-3300027759-16</strain>
    </source>
</reference>
<dbReference type="EMBL" id="MN740437">
    <property type="protein sequence ID" value="QHU26178.1"/>
    <property type="molecule type" value="Genomic_DNA"/>
</dbReference>
<organism evidence="2">
    <name type="scientific">viral metagenome</name>
    <dbReference type="NCBI Taxonomy" id="1070528"/>
    <lineage>
        <taxon>unclassified sequences</taxon>
        <taxon>metagenomes</taxon>
        <taxon>organismal metagenomes</taxon>
    </lineage>
</organism>
<name>A0A6C0L940_9ZZZZ</name>
<accession>A0A6C0L940</accession>
<protein>
    <submittedName>
        <fullName evidence="2">Uncharacterized protein</fullName>
    </submittedName>
</protein>
<feature type="region of interest" description="Disordered" evidence="1">
    <location>
        <begin position="1"/>
        <end position="22"/>
    </location>
</feature>
<proteinExistence type="predicted"/>